<feature type="transmembrane region" description="Helical" evidence="1">
    <location>
        <begin position="23"/>
        <end position="42"/>
    </location>
</feature>
<evidence type="ECO:0000313" key="3">
    <source>
        <dbReference type="EMBL" id="HFI90143.1"/>
    </source>
</evidence>
<dbReference type="InterPro" id="IPR000073">
    <property type="entry name" value="AB_hydrolase_1"/>
</dbReference>
<reference evidence="3" key="1">
    <citation type="journal article" date="2020" name="mSystems">
        <title>Genome- and Community-Level Interaction Insights into Carbon Utilization and Element Cycling Functions of Hydrothermarchaeota in Hydrothermal Sediment.</title>
        <authorList>
            <person name="Zhou Z."/>
            <person name="Liu Y."/>
            <person name="Xu W."/>
            <person name="Pan J."/>
            <person name="Luo Z.H."/>
            <person name="Li M."/>
        </authorList>
    </citation>
    <scope>NUCLEOTIDE SEQUENCE [LARGE SCALE GENOMIC DNA]</scope>
    <source>
        <strain evidence="3">SpSt-479</strain>
    </source>
</reference>
<keyword evidence="1" id="KW-1133">Transmembrane helix</keyword>
<proteinExistence type="predicted"/>
<feature type="domain" description="AB hydrolase-1" evidence="2">
    <location>
        <begin position="78"/>
        <end position="319"/>
    </location>
</feature>
<dbReference type="GO" id="GO:0016787">
    <property type="term" value="F:hydrolase activity"/>
    <property type="evidence" value="ECO:0007669"/>
    <property type="project" value="UniProtKB-KW"/>
</dbReference>
<dbReference type="Pfam" id="PF00561">
    <property type="entry name" value="Abhydrolase_1"/>
    <property type="match status" value="1"/>
</dbReference>
<keyword evidence="1" id="KW-0812">Transmembrane</keyword>
<dbReference type="InterPro" id="IPR050266">
    <property type="entry name" value="AB_hydrolase_sf"/>
</dbReference>
<name>A0A7V2ZHW0_9BACT</name>
<protein>
    <submittedName>
        <fullName evidence="3">Alpha/beta hydrolase</fullName>
    </submittedName>
</protein>
<evidence type="ECO:0000259" key="2">
    <source>
        <dbReference type="Pfam" id="PF00561"/>
    </source>
</evidence>
<evidence type="ECO:0000256" key="1">
    <source>
        <dbReference type="SAM" id="Phobius"/>
    </source>
</evidence>
<gene>
    <name evidence="3" type="ORF">ENS31_01285</name>
</gene>
<dbReference type="EMBL" id="DSUJ01000002">
    <property type="protein sequence ID" value="HFI90143.1"/>
    <property type="molecule type" value="Genomic_DNA"/>
</dbReference>
<comment type="caution">
    <text evidence="3">The sequence shown here is derived from an EMBL/GenBank/DDBJ whole genome shotgun (WGS) entry which is preliminary data.</text>
</comment>
<dbReference type="AlphaFoldDB" id="A0A7V2ZHW0"/>
<sequence>MDILYNFKLVNVLRRYEMKIKNIFLLIGLIILQACSGGYLYWDKPALEFDQIDYGFKTKKALNNPYISFIDEGSGEQTVILIHGLASNAGFWRYNIPELSKHFRVIAVDLPGYGKSQKGDYPYTLSFYAEAIKNLIDVLNLKNVTLVGHSMGGQISIIFTLKYPDKLSKLILAAPAGFEEFQRGEGDWLRNAITMSGVKSTTEEGIRRNLSNNFYNWSDKFEWMVEERVRMRKAKDFDEFAYTVDRSVDAMLDEPTFNKLSGIKVPTLIIHGKYDGLIPNPYLNPGFPSDVFVKGEKEIPNAKRIEIDCAGHMIMMEKAEEFNNAVINFLK</sequence>
<dbReference type="PANTHER" id="PTHR43798:SF33">
    <property type="entry name" value="HYDROLASE, PUTATIVE (AFU_ORTHOLOGUE AFUA_2G14860)-RELATED"/>
    <property type="match status" value="1"/>
</dbReference>
<dbReference type="PRINTS" id="PR00111">
    <property type="entry name" value="ABHYDROLASE"/>
</dbReference>
<dbReference type="InterPro" id="IPR029058">
    <property type="entry name" value="AB_hydrolase_fold"/>
</dbReference>
<keyword evidence="1" id="KW-0472">Membrane</keyword>
<accession>A0A7V2ZHW0</accession>
<organism evidence="3">
    <name type="scientific">Ignavibacterium album</name>
    <dbReference type="NCBI Taxonomy" id="591197"/>
    <lineage>
        <taxon>Bacteria</taxon>
        <taxon>Pseudomonadati</taxon>
        <taxon>Ignavibacteriota</taxon>
        <taxon>Ignavibacteria</taxon>
        <taxon>Ignavibacteriales</taxon>
        <taxon>Ignavibacteriaceae</taxon>
        <taxon>Ignavibacterium</taxon>
    </lineage>
</organism>
<dbReference type="GO" id="GO:0016020">
    <property type="term" value="C:membrane"/>
    <property type="evidence" value="ECO:0007669"/>
    <property type="project" value="TreeGrafter"/>
</dbReference>
<keyword evidence="3" id="KW-0378">Hydrolase</keyword>
<dbReference type="PANTHER" id="PTHR43798">
    <property type="entry name" value="MONOACYLGLYCEROL LIPASE"/>
    <property type="match status" value="1"/>
</dbReference>
<dbReference type="SUPFAM" id="SSF53474">
    <property type="entry name" value="alpha/beta-Hydrolases"/>
    <property type="match status" value="1"/>
</dbReference>
<dbReference type="Gene3D" id="3.40.50.1820">
    <property type="entry name" value="alpha/beta hydrolase"/>
    <property type="match status" value="1"/>
</dbReference>